<name>A0A1S2XIJ6_CICAR</name>
<dbReference type="Proteomes" id="UP000087171">
    <property type="component" value="Chromosome Ca2"/>
</dbReference>
<protein>
    <submittedName>
        <fullName evidence="3">Myotubularin-related protein DDB_G0290005</fullName>
    </submittedName>
</protein>
<dbReference type="RefSeq" id="XP_004489095.2">
    <property type="nucleotide sequence ID" value="XM_004489038.3"/>
</dbReference>
<dbReference type="eggNOG" id="ENOG502S7BU">
    <property type="taxonomic scope" value="Eukaryota"/>
</dbReference>
<organism evidence="2 3">
    <name type="scientific">Cicer arietinum</name>
    <name type="common">Chickpea</name>
    <name type="synonym">Garbanzo</name>
    <dbReference type="NCBI Taxonomy" id="3827"/>
    <lineage>
        <taxon>Eukaryota</taxon>
        <taxon>Viridiplantae</taxon>
        <taxon>Streptophyta</taxon>
        <taxon>Embryophyta</taxon>
        <taxon>Tracheophyta</taxon>
        <taxon>Spermatophyta</taxon>
        <taxon>Magnoliopsida</taxon>
        <taxon>eudicotyledons</taxon>
        <taxon>Gunneridae</taxon>
        <taxon>Pentapetalae</taxon>
        <taxon>rosids</taxon>
        <taxon>fabids</taxon>
        <taxon>Fabales</taxon>
        <taxon>Fabaceae</taxon>
        <taxon>Papilionoideae</taxon>
        <taxon>50 kb inversion clade</taxon>
        <taxon>NPAAA clade</taxon>
        <taxon>Hologalegina</taxon>
        <taxon>IRL clade</taxon>
        <taxon>Cicereae</taxon>
        <taxon>Cicer</taxon>
    </lineage>
</organism>
<evidence type="ECO:0000256" key="1">
    <source>
        <dbReference type="SAM" id="MobiDB-lite"/>
    </source>
</evidence>
<evidence type="ECO:0000313" key="3">
    <source>
        <dbReference type="RefSeq" id="XP_004489095.2"/>
    </source>
</evidence>
<gene>
    <name evidence="3" type="primary">LOC101494006</name>
</gene>
<accession>A0A1S2XIJ6</accession>
<feature type="compositionally biased region" description="Polar residues" evidence="1">
    <location>
        <begin position="66"/>
        <end position="80"/>
    </location>
</feature>
<feature type="region of interest" description="Disordered" evidence="1">
    <location>
        <begin position="215"/>
        <end position="243"/>
    </location>
</feature>
<dbReference type="AlphaFoldDB" id="A0A1S2XIJ6"/>
<reference evidence="2" key="1">
    <citation type="journal article" date="2013" name="Nat. Biotechnol.">
        <title>Draft genome sequence of chickpea (Cicer arietinum) provides a resource for trait improvement.</title>
        <authorList>
            <person name="Varshney R.K."/>
            <person name="Song C."/>
            <person name="Saxena R.K."/>
            <person name="Azam S."/>
            <person name="Yu S."/>
            <person name="Sharpe A.G."/>
            <person name="Cannon S."/>
            <person name="Baek J."/>
            <person name="Rosen B.D."/>
            <person name="Tar'an B."/>
            <person name="Millan T."/>
            <person name="Zhang X."/>
            <person name="Ramsay L.D."/>
            <person name="Iwata A."/>
            <person name="Wang Y."/>
            <person name="Nelson W."/>
            <person name="Farmer A.D."/>
            <person name="Gaur P.M."/>
            <person name="Soderlund C."/>
            <person name="Penmetsa R.V."/>
            <person name="Xu C."/>
            <person name="Bharti A.K."/>
            <person name="He W."/>
            <person name="Winter P."/>
            <person name="Zhao S."/>
            <person name="Hane J.K."/>
            <person name="Carrasquilla-Garcia N."/>
            <person name="Condie J.A."/>
            <person name="Upadhyaya H.D."/>
            <person name="Luo M.C."/>
            <person name="Thudi M."/>
            <person name="Gowda C.L."/>
            <person name="Singh N.P."/>
            <person name="Lichtenzveig J."/>
            <person name="Gali K.K."/>
            <person name="Rubio J."/>
            <person name="Nadarajan N."/>
            <person name="Dolezel J."/>
            <person name="Bansal K.C."/>
            <person name="Xu X."/>
            <person name="Edwards D."/>
            <person name="Zhang G."/>
            <person name="Kahl G."/>
            <person name="Gil J."/>
            <person name="Singh K.B."/>
            <person name="Datta S.K."/>
            <person name="Jackson S.A."/>
            <person name="Wang J."/>
            <person name="Cook D.R."/>
        </authorList>
    </citation>
    <scope>NUCLEOTIDE SEQUENCE [LARGE SCALE GENOMIC DNA]</scope>
    <source>
        <strain evidence="2">cv. CDC Frontier</strain>
    </source>
</reference>
<evidence type="ECO:0000313" key="2">
    <source>
        <dbReference type="Proteomes" id="UP000087171"/>
    </source>
</evidence>
<feature type="compositionally biased region" description="Basic residues" evidence="1">
    <location>
        <begin position="81"/>
        <end position="93"/>
    </location>
</feature>
<dbReference type="KEGG" id="cam:101494006"/>
<dbReference type="OrthoDB" id="1289445at2759"/>
<dbReference type="PaxDb" id="3827-XP_004489095.1"/>
<feature type="region of interest" description="Disordered" evidence="1">
    <location>
        <begin position="44"/>
        <end position="113"/>
    </location>
</feature>
<dbReference type="GeneID" id="101494006"/>
<proteinExistence type="predicted"/>
<sequence length="295" mass="33839">MGEEVHIQNQQQQEQESFFIPNSSISHKQKQSIIIPASSMLDLDHHCNHNHHHHQQEQSINNNNNDFSSMLHLNSTTSTSTRHRQPNSSKRRSPPSSSTAVERSSKKQSCDQEDLTRNGFSAISLPISLCNAHVLRRCVSDPCKTTEETTSTLGRGSGLPPLPPPMNLRRCVSDVIPFKVKGVSSSEEITPDSMRLKRMKDRLKEMRQWWDEVMKDEEQEEEKEKEIEEEEEHSPVDDNDYDDDKVLSQDELVEDIEEAVKVEWAEKCLSLTFRCPCGKGYEVLISANKCYYKLV</sequence>
<keyword evidence="2" id="KW-1185">Reference proteome</keyword>
<feature type="region of interest" description="Disordered" evidence="1">
    <location>
        <begin position="143"/>
        <end position="166"/>
    </location>
</feature>
<feature type="compositionally biased region" description="Basic and acidic residues" evidence="1">
    <location>
        <begin position="103"/>
        <end position="113"/>
    </location>
</feature>
<reference evidence="3" key="2">
    <citation type="submission" date="2025-08" db="UniProtKB">
        <authorList>
            <consortium name="RefSeq"/>
        </authorList>
    </citation>
    <scope>IDENTIFICATION</scope>
    <source>
        <tissue evidence="3">Etiolated seedlings</tissue>
    </source>
</reference>